<dbReference type="EMBL" id="CP115450">
    <property type="protein sequence ID" value="WBP85397.1"/>
    <property type="molecule type" value="Genomic_DNA"/>
</dbReference>
<dbReference type="Pfam" id="PF19493">
    <property type="entry name" value="Trypco1"/>
    <property type="match status" value="1"/>
</dbReference>
<gene>
    <name evidence="2" type="ORF">O1G21_05670</name>
</gene>
<evidence type="ECO:0000313" key="3">
    <source>
        <dbReference type="Proteomes" id="UP001212821"/>
    </source>
</evidence>
<accession>A0ABY7PY77</accession>
<protein>
    <submittedName>
        <fullName evidence="2">CU044_2847 family protein</fullName>
    </submittedName>
</protein>
<dbReference type="InterPro" id="IPR045794">
    <property type="entry name" value="Trypco1"/>
</dbReference>
<evidence type="ECO:0000313" key="2">
    <source>
        <dbReference type="EMBL" id="WBP85397.1"/>
    </source>
</evidence>
<dbReference type="NCBIfam" id="NF041216">
    <property type="entry name" value="CU044_2847_fam"/>
    <property type="match status" value="1"/>
</dbReference>
<keyword evidence="3" id="KW-1185">Reference proteome</keyword>
<evidence type="ECO:0000259" key="1">
    <source>
        <dbReference type="Pfam" id="PF19493"/>
    </source>
</evidence>
<dbReference type="RefSeq" id="WP_270141330.1">
    <property type="nucleotide sequence ID" value="NZ_CP115450.1"/>
</dbReference>
<feature type="domain" description="Trypsin-co-occurring" evidence="1">
    <location>
        <begin position="10"/>
        <end position="121"/>
    </location>
</feature>
<name>A0ABY7PY77_9ACTN</name>
<organism evidence="2 3">
    <name type="scientific">Kitasatospora cathayae</name>
    <dbReference type="NCBI Taxonomy" id="3004092"/>
    <lineage>
        <taxon>Bacteria</taxon>
        <taxon>Bacillati</taxon>
        <taxon>Actinomycetota</taxon>
        <taxon>Actinomycetes</taxon>
        <taxon>Kitasatosporales</taxon>
        <taxon>Streptomycetaceae</taxon>
        <taxon>Kitasatospora</taxon>
    </lineage>
</organism>
<dbReference type="Proteomes" id="UP001212821">
    <property type="component" value="Chromosome"/>
</dbReference>
<sequence length="147" mass="14726">MAGDVTVQTIDLGDGTTVRAEVIGEVGFEAVGDEDGFGDVGLRDRAARVGSAVALSLDQVRGTVQGIGRWAAETITQGGAGAPDSFEVEFGLKLAVKSGQLLGIIAEAGSEAGLTVKLSWDLAARRERAGGGDVAEGAEAATPAAAE</sequence>
<proteinExistence type="predicted"/>
<reference evidence="3" key="1">
    <citation type="submission" date="2022-12" db="EMBL/GenBank/DDBJ databases">
        <authorList>
            <person name="Mo P."/>
        </authorList>
    </citation>
    <scope>NUCLEOTIDE SEQUENCE [LARGE SCALE GENOMIC DNA]</scope>
    <source>
        <strain evidence="3">HUAS 3-15</strain>
    </source>
</reference>